<evidence type="ECO:0000313" key="3">
    <source>
        <dbReference type="EMBL" id="RST93062.1"/>
    </source>
</evidence>
<dbReference type="Gene3D" id="3.20.20.100">
    <property type="entry name" value="NADP-dependent oxidoreductase domain"/>
    <property type="match status" value="1"/>
</dbReference>
<dbReference type="InterPro" id="IPR036812">
    <property type="entry name" value="NAD(P)_OxRdtase_dom_sf"/>
</dbReference>
<dbReference type="InterPro" id="IPR050523">
    <property type="entry name" value="AKR_Detox_Biosynth"/>
</dbReference>
<comment type="caution">
    <text evidence="3">The sequence shown here is derived from an EMBL/GenBank/DDBJ whole genome shotgun (WGS) entry which is preliminary data.</text>
</comment>
<keyword evidence="1" id="KW-0560">Oxidoreductase</keyword>
<dbReference type="FunFam" id="3.20.20.100:FF:000004">
    <property type="entry name" value="Oxidoreductase, aldo/keto reductase"/>
    <property type="match status" value="1"/>
</dbReference>
<keyword evidence="4" id="KW-1185">Reference proteome</keyword>
<proteinExistence type="predicted"/>
<dbReference type="InterPro" id="IPR020471">
    <property type="entry name" value="AKR"/>
</dbReference>
<protein>
    <submittedName>
        <fullName evidence="3">Aldo/keto reductase</fullName>
    </submittedName>
</protein>
<dbReference type="GO" id="GO:0016491">
    <property type="term" value="F:oxidoreductase activity"/>
    <property type="evidence" value="ECO:0007669"/>
    <property type="project" value="UniProtKB-KW"/>
</dbReference>
<organism evidence="3 4">
    <name type="scientific">Vagococcus salmoninarum</name>
    <dbReference type="NCBI Taxonomy" id="2739"/>
    <lineage>
        <taxon>Bacteria</taxon>
        <taxon>Bacillati</taxon>
        <taxon>Bacillota</taxon>
        <taxon>Bacilli</taxon>
        <taxon>Lactobacillales</taxon>
        <taxon>Enterococcaceae</taxon>
        <taxon>Vagococcus</taxon>
    </lineage>
</organism>
<evidence type="ECO:0000256" key="1">
    <source>
        <dbReference type="ARBA" id="ARBA00023002"/>
    </source>
</evidence>
<dbReference type="InterPro" id="IPR023210">
    <property type="entry name" value="NADP_OxRdtase_dom"/>
</dbReference>
<feature type="domain" description="NADP-dependent oxidoreductase" evidence="2">
    <location>
        <begin position="15"/>
        <end position="314"/>
    </location>
</feature>
<dbReference type="PRINTS" id="PR00069">
    <property type="entry name" value="ALDKETRDTASE"/>
</dbReference>
<dbReference type="Proteomes" id="UP000287239">
    <property type="component" value="Unassembled WGS sequence"/>
</dbReference>
<dbReference type="GO" id="GO:0005829">
    <property type="term" value="C:cytosol"/>
    <property type="evidence" value="ECO:0007669"/>
    <property type="project" value="UniProtKB-ARBA"/>
</dbReference>
<dbReference type="AlphaFoldDB" id="A0A429ZH68"/>
<evidence type="ECO:0000259" key="2">
    <source>
        <dbReference type="Pfam" id="PF00248"/>
    </source>
</evidence>
<dbReference type="EMBL" id="NGJU01000020">
    <property type="protein sequence ID" value="RST93062.1"/>
    <property type="molecule type" value="Genomic_DNA"/>
</dbReference>
<dbReference type="PANTHER" id="PTHR43364">
    <property type="entry name" value="NADH-SPECIFIC METHYLGLYOXAL REDUCTASE-RELATED"/>
    <property type="match status" value="1"/>
</dbReference>
<reference evidence="3 4" key="1">
    <citation type="submission" date="2017-05" db="EMBL/GenBank/DDBJ databases">
        <title>Vagococcus spp. assemblies.</title>
        <authorList>
            <person name="Gulvik C.A."/>
        </authorList>
    </citation>
    <scope>NUCLEOTIDE SEQUENCE [LARGE SCALE GENOMIC DNA]</scope>
    <source>
        <strain evidence="3 4">NCFB 2777</strain>
    </source>
</reference>
<dbReference type="SUPFAM" id="SSF51430">
    <property type="entry name" value="NAD(P)-linked oxidoreductase"/>
    <property type="match status" value="1"/>
</dbReference>
<dbReference type="GeneID" id="98569135"/>
<sequence>MEYSKLGTSDLLVSRIGLGCMGFGKQTAHHSWTIDQLAAQEIIKRALDLGINFFDTALVYADGTSEKYLGQAIKNFTKREDVIIASKFPVRSPEEIANQVSGQEHVANMLEQSLTNLGMDYLDLYICHMWDYQTPMAEVMEGMHQAVVAGKVRAIGISNCYAWQLAELNCLAEMNGWTKFVSIQGHYNMLFREEEREMVPYCQQANIALTPYSPLASGRLVKDASETSPRLIADQIAKMKYDQTLAQDQLIIQRVAEIAEKRKLSRTQVALGWLLQKSTAPIVGATKISHIEAAVAAVGITFSPAEMIYLEEAYQPHELVGVMAFNGK</sequence>
<dbReference type="RefSeq" id="WP_126781563.1">
    <property type="nucleotide sequence ID" value="NZ_CAUQJP010000006.1"/>
</dbReference>
<name>A0A429ZH68_9ENTE</name>
<dbReference type="PANTHER" id="PTHR43364:SF4">
    <property type="entry name" value="NAD(P)-LINKED OXIDOREDUCTASE SUPERFAMILY PROTEIN"/>
    <property type="match status" value="1"/>
</dbReference>
<gene>
    <name evidence="3" type="ORF">CBF35_12365</name>
</gene>
<accession>A0A429ZH68</accession>
<dbReference type="CDD" id="cd19079">
    <property type="entry name" value="AKR_EcYajO-like"/>
    <property type="match status" value="1"/>
</dbReference>
<evidence type="ECO:0000313" key="4">
    <source>
        <dbReference type="Proteomes" id="UP000287239"/>
    </source>
</evidence>
<dbReference type="Pfam" id="PF00248">
    <property type="entry name" value="Aldo_ket_red"/>
    <property type="match status" value="1"/>
</dbReference>
<dbReference type="OrthoDB" id="9773828at2"/>